<dbReference type="GO" id="GO:0032543">
    <property type="term" value="P:mitochondrial translation"/>
    <property type="evidence" value="ECO:0007669"/>
    <property type="project" value="TreeGrafter"/>
</dbReference>
<keyword evidence="10" id="KW-1185">Reference proteome</keyword>
<keyword evidence="5" id="KW-0687">Ribonucleoprotein</keyword>
<organism evidence="9 10">
    <name type="scientific">Paramarasmius palmivorus</name>
    <dbReference type="NCBI Taxonomy" id="297713"/>
    <lineage>
        <taxon>Eukaryota</taxon>
        <taxon>Fungi</taxon>
        <taxon>Dikarya</taxon>
        <taxon>Basidiomycota</taxon>
        <taxon>Agaricomycotina</taxon>
        <taxon>Agaricomycetes</taxon>
        <taxon>Agaricomycetidae</taxon>
        <taxon>Agaricales</taxon>
        <taxon>Marasmiineae</taxon>
        <taxon>Marasmiaceae</taxon>
        <taxon>Paramarasmius</taxon>
    </lineage>
</organism>
<feature type="compositionally biased region" description="Basic and acidic residues" evidence="8">
    <location>
        <begin position="227"/>
        <end position="241"/>
    </location>
</feature>
<dbReference type="InterPro" id="IPR038340">
    <property type="entry name" value="MRP-L47_sf"/>
</dbReference>
<protein>
    <recommendedName>
        <fullName evidence="6">Large ribosomal subunit protein uL29m</fullName>
    </recommendedName>
    <alternativeName>
        <fullName evidence="7">54S ribosomal protein L4, mitochondrial</fullName>
    </alternativeName>
</protein>
<evidence type="ECO:0000256" key="3">
    <source>
        <dbReference type="ARBA" id="ARBA00022980"/>
    </source>
</evidence>
<comment type="subcellular location">
    <subcellularLocation>
        <location evidence="1">Mitochondrion</location>
    </subcellularLocation>
</comment>
<proteinExistence type="inferred from homology"/>
<dbReference type="Pfam" id="PF06984">
    <property type="entry name" value="MRP-L47"/>
    <property type="match status" value="1"/>
</dbReference>
<dbReference type="PANTHER" id="PTHR21183:SF18">
    <property type="entry name" value="LARGE RIBOSOMAL SUBUNIT PROTEIN UL29M"/>
    <property type="match status" value="1"/>
</dbReference>
<dbReference type="GO" id="GO:0005762">
    <property type="term" value="C:mitochondrial large ribosomal subunit"/>
    <property type="evidence" value="ECO:0007669"/>
    <property type="project" value="TreeGrafter"/>
</dbReference>
<evidence type="ECO:0000256" key="5">
    <source>
        <dbReference type="ARBA" id="ARBA00023274"/>
    </source>
</evidence>
<evidence type="ECO:0000256" key="6">
    <source>
        <dbReference type="ARBA" id="ARBA00035289"/>
    </source>
</evidence>
<evidence type="ECO:0000313" key="10">
    <source>
        <dbReference type="Proteomes" id="UP001383192"/>
    </source>
</evidence>
<dbReference type="InterPro" id="IPR010729">
    <property type="entry name" value="Ribosomal_uL29_mit"/>
</dbReference>
<gene>
    <name evidence="9" type="primary">MRPL4</name>
    <name evidence="9" type="ORF">VNI00_002484</name>
</gene>
<dbReference type="GO" id="GO:0003735">
    <property type="term" value="F:structural constituent of ribosome"/>
    <property type="evidence" value="ECO:0007669"/>
    <property type="project" value="InterPro"/>
</dbReference>
<accession>A0AAW0DYV4</accession>
<comment type="similarity">
    <text evidence="2">Belongs to the universal ribosomal protein uL29 family.</text>
</comment>
<dbReference type="Proteomes" id="UP001383192">
    <property type="component" value="Unassembled WGS sequence"/>
</dbReference>
<keyword evidence="4" id="KW-0496">Mitochondrion</keyword>
<feature type="compositionally biased region" description="Low complexity" evidence="8">
    <location>
        <begin position="242"/>
        <end position="269"/>
    </location>
</feature>
<sequence>MFALPRRCARIPSLFSRGFAEIVPAERASEGLKAAESLPPSPNANETSKDDKTPKIISPVRLGNRVPVREDHGLYGFFRKKQQGEDGKTYVGEAQYETIGGSLYQERSQSGRSWKASELRLKSFQDLHTLWYVLLRERNLLATQKEEVRRIGAIPMLTSFRYKTMQVHKSMARIKYVMNERRLAYEGAIELAEQEKQDHLDEVVLQHQVAEYKKDRRRLALRAAREAREAKEKRKAAREAARAAAADSPPKAESDASAPSQAAAPEVASHTVTENKST</sequence>
<dbReference type="EMBL" id="JAYKXP010000006">
    <property type="protein sequence ID" value="KAK7056767.1"/>
    <property type="molecule type" value="Genomic_DNA"/>
</dbReference>
<evidence type="ECO:0000256" key="4">
    <source>
        <dbReference type="ARBA" id="ARBA00023128"/>
    </source>
</evidence>
<keyword evidence="3 9" id="KW-0689">Ribosomal protein</keyword>
<dbReference type="PANTHER" id="PTHR21183">
    <property type="entry name" value="RIBOSOMAL PROTEIN L47, MITOCHONDRIAL-RELATED"/>
    <property type="match status" value="1"/>
</dbReference>
<dbReference type="AlphaFoldDB" id="A0AAW0DYV4"/>
<dbReference type="Gene3D" id="6.10.330.20">
    <property type="match status" value="1"/>
</dbReference>
<evidence type="ECO:0000256" key="2">
    <source>
        <dbReference type="ARBA" id="ARBA00009254"/>
    </source>
</evidence>
<feature type="region of interest" description="Disordered" evidence="8">
    <location>
        <begin position="32"/>
        <end position="56"/>
    </location>
</feature>
<evidence type="ECO:0000256" key="8">
    <source>
        <dbReference type="SAM" id="MobiDB-lite"/>
    </source>
</evidence>
<evidence type="ECO:0000256" key="7">
    <source>
        <dbReference type="ARBA" id="ARBA00035399"/>
    </source>
</evidence>
<evidence type="ECO:0000313" key="9">
    <source>
        <dbReference type="EMBL" id="KAK7056767.1"/>
    </source>
</evidence>
<evidence type="ECO:0000256" key="1">
    <source>
        <dbReference type="ARBA" id="ARBA00004173"/>
    </source>
</evidence>
<feature type="region of interest" description="Disordered" evidence="8">
    <location>
        <begin position="227"/>
        <end position="278"/>
    </location>
</feature>
<comment type="caution">
    <text evidence="9">The sequence shown here is derived from an EMBL/GenBank/DDBJ whole genome shotgun (WGS) entry which is preliminary data.</text>
</comment>
<reference evidence="9 10" key="1">
    <citation type="submission" date="2024-01" db="EMBL/GenBank/DDBJ databases">
        <title>A draft genome for a cacao thread blight-causing isolate of Paramarasmius palmivorus.</title>
        <authorList>
            <person name="Baruah I.K."/>
            <person name="Bukari Y."/>
            <person name="Amoako-Attah I."/>
            <person name="Meinhardt L.W."/>
            <person name="Bailey B.A."/>
            <person name="Cohen S.P."/>
        </authorList>
    </citation>
    <scope>NUCLEOTIDE SEQUENCE [LARGE SCALE GENOMIC DNA]</scope>
    <source>
        <strain evidence="9 10">GH-12</strain>
    </source>
</reference>
<name>A0AAW0DYV4_9AGAR</name>